<dbReference type="Gene3D" id="3.60.21.10">
    <property type="match status" value="1"/>
</dbReference>
<organism evidence="3">
    <name type="scientific">uncultured Gemmatimonadales bacterium HF0770_41L09</name>
    <dbReference type="NCBI Taxonomy" id="723617"/>
    <lineage>
        <taxon>Bacteria</taxon>
        <taxon>Pseudomonadati</taxon>
        <taxon>Gemmatimonadota</taxon>
        <taxon>Gemmatimonadia</taxon>
        <taxon>Gemmatimonadales</taxon>
        <taxon>environmental samples</taxon>
    </lineage>
</organism>
<protein>
    <recommendedName>
        <fullName evidence="2">Calcineurin-like phosphoesterase domain-containing protein</fullName>
    </recommendedName>
</protein>
<dbReference type="EMBL" id="GU568017">
    <property type="protein sequence ID" value="ADI23521.1"/>
    <property type="molecule type" value="Genomic_DNA"/>
</dbReference>
<dbReference type="PANTHER" id="PTHR43143">
    <property type="entry name" value="METALLOPHOSPHOESTERASE, CALCINEURIN SUPERFAMILY"/>
    <property type="match status" value="1"/>
</dbReference>
<evidence type="ECO:0000313" key="3">
    <source>
        <dbReference type="EMBL" id="ADI23521.1"/>
    </source>
</evidence>
<sequence length="338" mass="37971">MVTLQRSLLVLLTCFLACSEPNTNTFLHDSATGATPWSHDSFDDAEDKFTFAIFSDLNGGERQRVFEVAVEQLSLLRPELILSVGDLIEGGTKDETQLAKEWDSFDERAAQVVAPVFRVGGNHDLTNEVMRGVWKTRYGTRYYHFIYKDVLFLALDSEDYTPERMREIYEARATALSVGVEDPERAQEMEYYQMPERMTGEIGPEQAGYFVDVLDDYPDVRWTLLFMHKPVWQNEDEPDFAAIEAALSNRPYTLFNGHLHTYSHTVRNSRDYIMLGTTGGSQSSSSEMSFDHVTLVTMTANGPSIANVRLDGILDKTGHIPAGGDTLCFQASACGGRQ</sequence>
<reference evidence="3" key="1">
    <citation type="submission" date="2010-01" db="EMBL/GenBank/DDBJ databases">
        <title>Genome fragments of uncultured bacteria from the North Pacific subtropical Gyre.</title>
        <authorList>
            <person name="Pham V.D."/>
            <person name="Delong E.F."/>
        </authorList>
    </citation>
    <scope>NUCLEOTIDE SEQUENCE</scope>
</reference>
<accession>E7C7U7</accession>
<feature type="chain" id="PRO_5003216165" description="Calcineurin-like phosphoesterase domain-containing protein" evidence="1">
    <location>
        <begin position="20"/>
        <end position="338"/>
    </location>
</feature>
<proteinExistence type="predicted"/>
<dbReference type="Pfam" id="PF00149">
    <property type="entry name" value="Metallophos"/>
    <property type="match status" value="1"/>
</dbReference>
<dbReference type="PANTHER" id="PTHR43143:SF1">
    <property type="entry name" value="SERINE_THREONINE-PROTEIN PHOSPHATASE CPPED1"/>
    <property type="match status" value="1"/>
</dbReference>
<dbReference type="GO" id="GO:0016787">
    <property type="term" value="F:hydrolase activity"/>
    <property type="evidence" value="ECO:0007669"/>
    <property type="project" value="InterPro"/>
</dbReference>
<dbReference type="AlphaFoldDB" id="E7C7U7"/>
<dbReference type="InterPro" id="IPR051918">
    <property type="entry name" value="STPP_CPPED1"/>
</dbReference>
<keyword evidence="1" id="KW-0732">Signal</keyword>
<dbReference type="SUPFAM" id="SSF56300">
    <property type="entry name" value="Metallo-dependent phosphatases"/>
    <property type="match status" value="1"/>
</dbReference>
<dbReference type="CDD" id="cd00838">
    <property type="entry name" value="MPP_superfamily"/>
    <property type="match status" value="1"/>
</dbReference>
<dbReference type="InterPro" id="IPR029052">
    <property type="entry name" value="Metallo-depent_PP-like"/>
</dbReference>
<evidence type="ECO:0000256" key="1">
    <source>
        <dbReference type="SAM" id="SignalP"/>
    </source>
</evidence>
<name>E7C7U7_9BACT</name>
<dbReference type="InterPro" id="IPR004843">
    <property type="entry name" value="Calcineurin-like_PHP"/>
</dbReference>
<feature type="signal peptide" evidence="1">
    <location>
        <begin position="1"/>
        <end position="19"/>
    </location>
</feature>
<feature type="domain" description="Calcineurin-like phosphoesterase" evidence="2">
    <location>
        <begin position="50"/>
        <end position="262"/>
    </location>
</feature>
<evidence type="ECO:0000259" key="2">
    <source>
        <dbReference type="Pfam" id="PF00149"/>
    </source>
</evidence>